<dbReference type="EMBL" id="KV426011">
    <property type="protein sequence ID" value="KZV92299.1"/>
    <property type="molecule type" value="Genomic_DNA"/>
</dbReference>
<name>A0A166AIU4_EXIGL</name>
<sequence length="669" mass="77246">MYSDSDDDYDDAGRYRFTRPSCFAWPPLRLHQFLLRLRKESAHGTVKINPDGRTEKDIMRAYRLQYEWCDGWDWRCVTVERFFDEMKGFHTGCLDLSGRFPQRYDALYQRWKSLHASFIELDNALQDAKDEDEEGVLWRQFCAHWKINLHWKRAWVHQLYSSALSVVEAHPKPMLQKIYLQSLPTEILQMVFECADMRDARSLSSTSQYMRQAALQIIFQSRTITIPLPQRLAEGTDVNEEAFSLLLDALDKAIDDVEFLLARPDIHQRIRHLHVENAWISGMQLNGVDVTNRVVTDPSSEVYAYFHERLCQLLRVLTLRSLALSDIYICDMVVQHLASQPELLSLVVNYCTPSIMIDSPKLAVTCLHLEFSAAEPLWDIVALCPHLRQLYVKCASRRTGFLAPPSRLWSRLDVLNDIERLHLEGIYPDPQSFTEWFTYATSFGRFSFTHVKFSSHSEMWDDNLRTLLDAIRMGLPPLRVLAIEGLAQCSLALFDTISEHFSDLVGLTLIRRASSRQLENKMCRWPHALYEYAYHMRGLTKLRHFGANFRLNFFAASPAGFDKGAWLGQEPEFAESWIHTVSPYRDDFQMYDESSAALAFAGYCPALEAFLLTAAAPWYGCRIRRMATTGGITVKEVWLGSIRPFEDVSDFEGWNPGASETWDPPPKRG</sequence>
<evidence type="ECO:0000313" key="1">
    <source>
        <dbReference type="EMBL" id="KZV92299.1"/>
    </source>
</evidence>
<organism evidence="1 2">
    <name type="scientific">Exidia glandulosa HHB12029</name>
    <dbReference type="NCBI Taxonomy" id="1314781"/>
    <lineage>
        <taxon>Eukaryota</taxon>
        <taxon>Fungi</taxon>
        <taxon>Dikarya</taxon>
        <taxon>Basidiomycota</taxon>
        <taxon>Agaricomycotina</taxon>
        <taxon>Agaricomycetes</taxon>
        <taxon>Auriculariales</taxon>
        <taxon>Exidiaceae</taxon>
        <taxon>Exidia</taxon>
    </lineage>
</organism>
<dbReference type="Proteomes" id="UP000077266">
    <property type="component" value="Unassembled WGS sequence"/>
</dbReference>
<protein>
    <recommendedName>
        <fullName evidence="3">F-box domain-containing protein</fullName>
    </recommendedName>
</protein>
<dbReference type="InterPro" id="IPR036047">
    <property type="entry name" value="F-box-like_dom_sf"/>
</dbReference>
<dbReference type="OrthoDB" id="3258311at2759"/>
<accession>A0A166AIU4</accession>
<proteinExistence type="predicted"/>
<evidence type="ECO:0000313" key="2">
    <source>
        <dbReference type="Proteomes" id="UP000077266"/>
    </source>
</evidence>
<reference evidence="1 2" key="1">
    <citation type="journal article" date="2016" name="Mol. Biol. Evol.">
        <title>Comparative Genomics of Early-Diverging Mushroom-Forming Fungi Provides Insights into the Origins of Lignocellulose Decay Capabilities.</title>
        <authorList>
            <person name="Nagy L.G."/>
            <person name="Riley R."/>
            <person name="Tritt A."/>
            <person name="Adam C."/>
            <person name="Daum C."/>
            <person name="Floudas D."/>
            <person name="Sun H."/>
            <person name="Yadav J.S."/>
            <person name="Pangilinan J."/>
            <person name="Larsson K.H."/>
            <person name="Matsuura K."/>
            <person name="Barry K."/>
            <person name="Labutti K."/>
            <person name="Kuo R."/>
            <person name="Ohm R.A."/>
            <person name="Bhattacharya S.S."/>
            <person name="Shirouzu T."/>
            <person name="Yoshinaga Y."/>
            <person name="Martin F.M."/>
            <person name="Grigoriev I.V."/>
            <person name="Hibbett D.S."/>
        </authorList>
    </citation>
    <scope>NUCLEOTIDE SEQUENCE [LARGE SCALE GENOMIC DNA]</scope>
    <source>
        <strain evidence="1 2">HHB12029</strain>
    </source>
</reference>
<dbReference type="InParanoid" id="A0A166AIU4"/>
<dbReference type="CDD" id="cd09917">
    <property type="entry name" value="F-box_SF"/>
    <property type="match status" value="1"/>
</dbReference>
<dbReference type="SUPFAM" id="SSF81383">
    <property type="entry name" value="F-box domain"/>
    <property type="match status" value="1"/>
</dbReference>
<evidence type="ECO:0008006" key="3">
    <source>
        <dbReference type="Google" id="ProtNLM"/>
    </source>
</evidence>
<keyword evidence="2" id="KW-1185">Reference proteome</keyword>
<dbReference type="AlphaFoldDB" id="A0A166AIU4"/>
<dbReference type="SUPFAM" id="SSF52047">
    <property type="entry name" value="RNI-like"/>
    <property type="match status" value="1"/>
</dbReference>
<dbReference type="STRING" id="1314781.A0A166AIU4"/>
<gene>
    <name evidence="1" type="ORF">EXIGLDRAFT_79227</name>
</gene>